<dbReference type="Pfam" id="PF01943">
    <property type="entry name" value="Polysacc_synt"/>
    <property type="match status" value="1"/>
</dbReference>
<dbReference type="PANTHER" id="PTHR30250">
    <property type="entry name" value="PST FAMILY PREDICTED COLANIC ACID TRANSPORTER"/>
    <property type="match status" value="1"/>
</dbReference>
<evidence type="ECO:0000313" key="8">
    <source>
        <dbReference type="Proteomes" id="UP000808349"/>
    </source>
</evidence>
<feature type="transmembrane region" description="Helical" evidence="6">
    <location>
        <begin position="308"/>
        <end position="326"/>
    </location>
</feature>
<dbReference type="InterPro" id="IPR002797">
    <property type="entry name" value="Polysacc_synth"/>
</dbReference>
<evidence type="ECO:0000256" key="6">
    <source>
        <dbReference type="SAM" id="Phobius"/>
    </source>
</evidence>
<dbReference type="Proteomes" id="UP000808349">
    <property type="component" value="Unassembled WGS sequence"/>
</dbReference>
<keyword evidence="5 6" id="KW-0472">Membrane</keyword>
<keyword evidence="3 6" id="KW-0812">Transmembrane</keyword>
<evidence type="ECO:0000256" key="1">
    <source>
        <dbReference type="ARBA" id="ARBA00004651"/>
    </source>
</evidence>
<feature type="transmembrane region" description="Helical" evidence="6">
    <location>
        <begin position="81"/>
        <end position="105"/>
    </location>
</feature>
<feature type="transmembrane region" description="Helical" evidence="6">
    <location>
        <begin position="264"/>
        <end position="287"/>
    </location>
</feature>
<dbReference type="InterPro" id="IPR050833">
    <property type="entry name" value="Poly_Biosynth_Transport"/>
</dbReference>
<evidence type="ECO:0000313" key="7">
    <source>
        <dbReference type="EMBL" id="MBK9719268.1"/>
    </source>
</evidence>
<protein>
    <submittedName>
        <fullName evidence="7">Oligosaccharide flippase family protein</fullName>
    </submittedName>
</protein>
<feature type="transmembrane region" description="Helical" evidence="6">
    <location>
        <begin position="346"/>
        <end position="366"/>
    </location>
</feature>
<dbReference type="AlphaFoldDB" id="A0A9D7SBD4"/>
<comment type="caution">
    <text evidence="7">The sequence shown here is derived from an EMBL/GenBank/DDBJ whole genome shotgun (WGS) entry which is preliminary data.</text>
</comment>
<dbReference type="GO" id="GO:0005886">
    <property type="term" value="C:plasma membrane"/>
    <property type="evidence" value="ECO:0007669"/>
    <property type="project" value="UniProtKB-SubCell"/>
</dbReference>
<keyword evidence="2" id="KW-1003">Cell membrane</keyword>
<feature type="transmembrane region" description="Helical" evidence="6">
    <location>
        <begin position="158"/>
        <end position="178"/>
    </location>
</feature>
<evidence type="ECO:0000256" key="3">
    <source>
        <dbReference type="ARBA" id="ARBA00022692"/>
    </source>
</evidence>
<keyword evidence="4 6" id="KW-1133">Transmembrane helix</keyword>
<feature type="transmembrane region" description="Helical" evidence="6">
    <location>
        <begin position="227"/>
        <end position="244"/>
    </location>
</feature>
<feature type="transmembrane region" description="Helical" evidence="6">
    <location>
        <begin position="125"/>
        <end position="146"/>
    </location>
</feature>
<accession>A0A9D7SBD4</accession>
<comment type="subcellular location">
    <subcellularLocation>
        <location evidence="1">Cell membrane</location>
        <topology evidence="1">Multi-pass membrane protein</topology>
    </subcellularLocation>
</comment>
<proteinExistence type="predicted"/>
<evidence type="ECO:0000256" key="4">
    <source>
        <dbReference type="ARBA" id="ARBA00022989"/>
    </source>
</evidence>
<feature type="transmembrane region" description="Helical" evidence="6">
    <location>
        <begin position="434"/>
        <end position="455"/>
    </location>
</feature>
<feature type="transmembrane region" description="Helical" evidence="6">
    <location>
        <begin position="12"/>
        <end position="34"/>
    </location>
</feature>
<feature type="transmembrane region" description="Helical" evidence="6">
    <location>
        <begin position="405"/>
        <end position="422"/>
    </location>
</feature>
<feature type="transmembrane region" description="Helical" evidence="6">
    <location>
        <begin position="40"/>
        <end position="60"/>
    </location>
</feature>
<dbReference type="EMBL" id="JADKFW010000017">
    <property type="protein sequence ID" value="MBK9719268.1"/>
    <property type="molecule type" value="Genomic_DNA"/>
</dbReference>
<feature type="transmembrane region" description="Helical" evidence="6">
    <location>
        <begin position="378"/>
        <end position="399"/>
    </location>
</feature>
<evidence type="ECO:0000256" key="2">
    <source>
        <dbReference type="ARBA" id="ARBA00022475"/>
    </source>
</evidence>
<gene>
    <name evidence="7" type="ORF">IPO85_17470</name>
</gene>
<sequence length="504" mass="58449">MMFSGFRANILSNFILQIWLFIGQLILIPVYIKYLGVEQYGLVGFYASLQSIFLLFDLGMSATITQEMAKECETNEKKQRIVNLTFTLECIFWGLSIISFVGLFLTAHLFAKSWFVDSNLSSDKIILSIQLMAFLLLFRLPLGLYMGAMTGLQQQAKLNYFSLFIELAKFISILISFYYFSSDIITFLIIQIVFGIIMIFGLKIFVWVKINILKFKAIWSTNVLKEVQHFSLGVAGIAIVSILLTQADKIILMKFVSLKDFGYYTLAFSIASIPSKIVGTIATVFYPKLVKQFSLNNLTEMSRVYHEGCQFISILIIPVSVVLLFFTSNILNLWFSDIDLVNQIVFLVRVFVIGFLFNGFMTMPYYLQLTIQWTKLSFYKNIIAIILLVPMIYFLTVLYGIYGAVWFWLILNSLYLIFEIPIMHRMTLQKDMRLWYQDDILLPLTMVIVFDFLFYELMNYFLISNLGIIVLCSFLVLIQIIILNMILKHNPISNFIRNNRLYES</sequence>
<name>A0A9D7SBD4_9BACT</name>
<organism evidence="7 8">
    <name type="scientific">Candidatus Defluviibacterium haderslevense</name>
    <dbReference type="NCBI Taxonomy" id="2981993"/>
    <lineage>
        <taxon>Bacteria</taxon>
        <taxon>Pseudomonadati</taxon>
        <taxon>Bacteroidota</taxon>
        <taxon>Saprospiria</taxon>
        <taxon>Saprospirales</taxon>
        <taxon>Saprospiraceae</taxon>
        <taxon>Candidatus Defluviibacterium</taxon>
    </lineage>
</organism>
<dbReference type="PANTHER" id="PTHR30250:SF26">
    <property type="entry name" value="PSMA PROTEIN"/>
    <property type="match status" value="1"/>
</dbReference>
<evidence type="ECO:0000256" key="5">
    <source>
        <dbReference type="ARBA" id="ARBA00023136"/>
    </source>
</evidence>
<feature type="transmembrane region" description="Helical" evidence="6">
    <location>
        <begin position="184"/>
        <end position="206"/>
    </location>
</feature>
<reference evidence="7 8" key="1">
    <citation type="submission" date="2020-10" db="EMBL/GenBank/DDBJ databases">
        <title>Connecting structure to function with the recovery of over 1000 high-quality activated sludge metagenome-assembled genomes encoding full-length rRNA genes using long-read sequencing.</title>
        <authorList>
            <person name="Singleton C.M."/>
            <person name="Petriglieri F."/>
            <person name="Kristensen J.M."/>
            <person name="Kirkegaard R.H."/>
            <person name="Michaelsen T.Y."/>
            <person name="Andersen M.H."/>
            <person name="Karst S.M."/>
            <person name="Dueholm M.S."/>
            <person name="Nielsen P.H."/>
            <person name="Albertsen M."/>
        </authorList>
    </citation>
    <scope>NUCLEOTIDE SEQUENCE [LARGE SCALE GENOMIC DNA]</scope>
    <source>
        <strain evidence="7">Ribe_18-Q3-R11-54_BAT3C.373</strain>
    </source>
</reference>
<feature type="transmembrane region" description="Helical" evidence="6">
    <location>
        <begin position="461"/>
        <end position="487"/>
    </location>
</feature>